<feature type="domain" description="Metallo-beta-lactamase" evidence="3">
    <location>
        <begin position="51"/>
        <end position="253"/>
    </location>
</feature>
<evidence type="ECO:0000259" key="3">
    <source>
        <dbReference type="Pfam" id="PF12706"/>
    </source>
</evidence>
<accession>A0AAQ0HCN6</accession>
<keyword evidence="5" id="KW-1185">Reference proteome</keyword>
<protein>
    <submittedName>
        <fullName evidence="4">L-ascorbate metabolism protein UlaG (Beta-lactamase superfamily)</fullName>
    </submittedName>
</protein>
<feature type="chain" id="PRO_5042932345" evidence="2">
    <location>
        <begin position="25"/>
        <end position="290"/>
    </location>
</feature>
<dbReference type="RefSeq" id="WP_084197402.1">
    <property type="nucleotide sequence ID" value="NZ_CP035284.1"/>
</dbReference>
<evidence type="ECO:0000313" key="5">
    <source>
        <dbReference type="Proteomes" id="UP000256794"/>
    </source>
</evidence>
<dbReference type="SUPFAM" id="SSF56281">
    <property type="entry name" value="Metallo-hydrolase/oxidoreductase"/>
    <property type="match status" value="1"/>
</dbReference>
<keyword evidence="1" id="KW-0378">Hydrolase</keyword>
<sequence>MTTRRQLFALSGGALAATALAGHAQEAEDRQPGVRITQIRIATLHVDYAGTRFLVDPMLSDRHAWPGFEGTVNSEERNPLVHLPLTMDEILDVDAVIVTHLHEDHWDEAARNLVPKGISLFAQNEADAETIRGQGFADVRVLSDSSSFNGIRLVKTGGRHGTEAAYAVAGDLLGQVCGVVFIHSDEKTVYLAGDTIWNDDVAEAIATHKPDVAILNTGDAKLVGVDDGIIMGKADVLAVHKAAPDTLLIASHMEAINHCTLTRAELRAFARENGFLEKLLTPGDGETIAL</sequence>
<dbReference type="AlphaFoldDB" id="A0AAQ0HCN6"/>
<evidence type="ECO:0000256" key="2">
    <source>
        <dbReference type="SAM" id="SignalP"/>
    </source>
</evidence>
<name>A0AAQ0HCN6_PARVE</name>
<dbReference type="Pfam" id="PF12706">
    <property type="entry name" value="Lactamase_B_2"/>
    <property type="match status" value="1"/>
</dbReference>
<evidence type="ECO:0000256" key="1">
    <source>
        <dbReference type="ARBA" id="ARBA00022801"/>
    </source>
</evidence>
<dbReference type="PROSITE" id="PS51318">
    <property type="entry name" value="TAT"/>
    <property type="match status" value="1"/>
</dbReference>
<dbReference type="InterPro" id="IPR001279">
    <property type="entry name" value="Metallo-B-lactamas"/>
</dbReference>
<gene>
    <name evidence="4" type="ORF">ATH84_10639</name>
</gene>
<dbReference type="Proteomes" id="UP000256794">
    <property type="component" value="Unassembled WGS sequence"/>
</dbReference>
<dbReference type="EMBL" id="QUMX01000063">
    <property type="protein sequence ID" value="REG28345.1"/>
    <property type="molecule type" value="Genomic_DNA"/>
</dbReference>
<dbReference type="InterPro" id="IPR050114">
    <property type="entry name" value="UPF0173_UPF0282_UlaG_hydrolase"/>
</dbReference>
<dbReference type="PANTHER" id="PTHR43546">
    <property type="entry name" value="UPF0173 METAL-DEPENDENT HYDROLASE MJ1163-RELATED"/>
    <property type="match status" value="1"/>
</dbReference>
<feature type="signal peptide" evidence="2">
    <location>
        <begin position="1"/>
        <end position="24"/>
    </location>
</feature>
<evidence type="ECO:0000313" key="4">
    <source>
        <dbReference type="EMBL" id="REG28345.1"/>
    </source>
</evidence>
<dbReference type="GO" id="GO:0016787">
    <property type="term" value="F:hydrolase activity"/>
    <property type="evidence" value="ECO:0007669"/>
    <property type="project" value="UniProtKB-KW"/>
</dbReference>
<organism evidence="4 5">
    <name type="scientific">Paracoccus versutus</name>
    <name type="common">Thiobacillus versutus</name>
    <dbReference type="NCBI Taxonomy" id="34007"/>
    <lineage>
        <taxon>Bacteria</taxon>
        <taxon>Pseudomonadati</taxon>
        <taxon>Pseudomonadota</taxon>
        <taxon>Alphaproteobacteria</taxon>
        <taxon>Rhodobacterales</taxon>
        <taxon>Paracoccaceae</taxon>
        <taxon>Paracoccus</taxon>
    </lineage>
</organism>
<dbReference type="Gene3D" id="3.60.15.10">
    <property type="entry name" value="Ribonuclease Z/Hydroxyacylglutathione hydrolase-like"/>
    <property type="match status" value="1"/>
</dbReference>
<dbReference type="InterPro" id="IPR036866">
    <property type="entry name" value="RibonucZ/Hydroxyglut_hydro"/>
</dbReference>
<proteinExistence type="predicted"/>
<keyword evidence="2" id="KW-0732">Signal</keyword>
<dbReference type="PANTHER" id="PTHR43546:SF9">
    <property type="entry name" value="L-ASCORBATE-6-PHOSPHATE LACTONASE ULAG-RELATED"/>
    <property type="match status" value="1"/>
</dbReference>
<reference evidence="4 5" key="1">
    <citation type="submission" date="2018-08" db="EMBL/GenBank/DDBJ databases">
        <title>Genomic Encyclopedia of Archaeal and Bacterial Type Strains, Phase II (KMG-II): from individual species to whole genera.</title>
        <authorList>
            <person name="Goeker M."/>
        </authorList>
    </citation>
    <scope>NUCLEOTIDE SEQUENCE [LARGE SCALE GENOMIC DNA]</scope>
    <source>
        <strain evidence="4 5">DSM 582</strain>
    </source>
</reference>
<dbReference type="InterPro" id="IPR006311">
    <property type="entry name" value="TAT_signal"/>
</dbReference>
<comment type="caution">
    <text evidence="4">The sequence shown here is derived from an EMBL/GenBank/DDBJ whole genome shotgun (WGS) entry which is preliminary data.</text>
</comment>